<organism evidence="4">
    <name type="scientific">Chaetomium thermophilum (strain DSM 1495 / CBS 144.50 / IMI 039719)</name>
    <name type="common">Thermochaetoides thermophila</name>
    <dbReference type="NCBI Taxonomy" id="759272"/>
    <lineage>
        <taxon>Eukaryota</taxon>
        <taxon>Fungi</taxon>
        <taxon>Dikarya</taxon>
        <taxon>Ascomycota</taxon>
        <taxon>Pezizomycotina</taxon>
        <taxon>Sordariomycetes</taxon>
        <taxon>Sordariomycetidae</taxon>
        <taxon>Sordariales</taxon>
        <taxon>Chaetomiaceae</taxon>
        <taxon>Thermochaetoides</taxon>
    </lineage>
</organism>
<dbReference type="SUPFAM" id="SSF51322">
    <property type="entry name" value="Cyanovirin-N"/>
    <property type="match status" value="1"/>
</dbReference>
<dbReference type="OrthoDB" id="2947935at2759"/>
<proteinExistence type="predicted"/>
<name>G0RXS8_CHATD</name>
<dbReference type="KEGG" id="cthr:CTHT_0000250"/>
<dbReference type="Pfam" id="PF08881">
    <property type="entry name" value="CVNH"/>
    <property type="match status" value="1"/>
</dbReference>
<dbReference type="Proteomes" id="UP000008066">
    <property type="component" value="Unassembled WGS sequence"/>
</dbReference>
<dbReference type="InterPro" id="IPR036673">
    <property type="entry name" value="Cyanovirin-N_sf"/>
</dbReference>
<protein>
    <recommendedName>
        <fullName evidence="2">Cyanovirin-N domain-containing protein</fullName>
    </recommendedName>
</protein>
<dbReference type="AlphaFoldDB" id="G0RXS8"/>
<dbReference type="eggNOG" id="ENOG502T65T">
    <property type="taxonomic scope" value="Eukaryota"/>
</dbReference>
<gene>
    <name evidence="3" type="ORF">CTHT_0000250</name>
</gene>
<reference evidence="3 4" key="1">
    <citation type="journal article" date="2011" name="Cell">
        <title>Insight into structure and assembly of the nuclear pore complex by utilizing the genome of a eukaryotic thermophile.</title>
        <authorList>
            <person name="Amlacher S."/>
            <person name="Sarges P."/>
            <person name="Flemming D."/>
            <person name="van Noort V."/>
            <person name="Kunze R."/>
            <person name="Devos D.P."/>
            <person name="Arumugam M."/>
            <person name="Bork P."/>
            <person name="Hurt E."/>
        </authorList>
    </citation>
    <scope>NUCLEOTIDE SEQUENCE [LARGE SCALE GENOMIC DNA]</scope>
    <source>
        <strain evidence="4">DSM 1495 / CBS 144.50 / IMI 039719</strain>
    </source>
</reference>
<evidence type="ECO:0000313" key="3">
    <source>
        <dbReference type="EMBL" id="EGS24094.1"/>
    </source>
</evidence>
<keyword evidence="1" id="KW-0732">Signal</keyword>
<evidence type="ECO:0000313" key="4">
    <source>
        <dbReference type="Proteomes" id="UP000008066"/>
    </source>
</evidence>
<dbReference type="HOGENOM" id="CLU_140491_0_0_1"/>
<sequence length="181" mass="19416">MRPLVLTLLSVPSILAAPAGYFKSSGQDGPYHDFSLSCAHVSLDDRGSILSASCARPIWASSNGNGNNGNNPGNRGSPQAQQMMLDNELDLRMCVGIDQETGELAWDVYGKYTNYCQDCILFRQPAPEHPSQFNHLLSCECAPLVGMDGPVRSSLNLDEGIANEMGTLRCAGGMASLTHPQ</sequence>
<feature type="signal peptide" evidence="1">
    <location>
        <begin position="1"/>
        <end position="16"/>
    </location>
</feature>
<feature type="domain" description="Cyanovirin-N" evidence="2">
    <location>
        <begin position="33"/>
        <end position="170"/>
    </location>
</feature>
<dbReference type="EMBL" id="GL988030">
    <property type="protein sequence ID" value="EGS24094.1"/>
    <property type="molecule type" value="Genomic_DNA"/>
</dbReference>
<dbReference type="Gene3D" id="2.30.60.10">
    <property type="entry name" value="Cyanovirin-N"/>
    <property type="match status" value="1"/>
</dbReference>
<dbReference type="InterPro" id="IPR011058">
    <property type="entry name" value="Cyanovirin-N"/>
</dbReference>
<dbReference type="RefSeq" id="XP_006690580.1">
    <property type="nucleotide sequence ID" value="XM_006690517.1"/>
</dbReference>
<keyword evidence="4" id="KW-1185">Reference proteome</keyword>
<dbReference type="GeneID" id="18254063"/>
<feature type="chain" id="PRO_5003409121" description="Cyanovirin-N domain-containing protein" evidence="1">
    <location>
        <begin position="17"/>
        <end position="181"/>
    </location>
</feature>
<evidence type="ECO:0000259" key="2">
    <source>
        <dbReference type="SMART" id="SM01111"/>
    </source>
</evidence>
<accession>G0RXS8</accession>
<dbReference type="SMART" id="SM01111">
    <property type="entry name" value="CVNH"/>
    <property type="match status" value="1"/>
</dbReference>
<evidence type="ECO:0000256" key="1">
    <source>
        <dbReference type="SAM" id="SignalP"/>
    </source>
</evidence>